<accession>A0ABT6C8Q5</accession>
<dbReference type="SMART" id="SM00448">
    <property type="entry name" value="REC"/>
    <property type="match status" value="1"/>
</dbReference>
<dbReference type="SUPFAM" id="SSF52172">
    <property type="entry name" value="CheY-like"/>
    <property type="match status" value="1"/>
</dbReference>
<keyword evidence="2" id="KW-0597">Phosphoprotein</keyword>
<sequence>MTRILVVDDEPALVRTLSINLRARDYEVEHAFDGRSALQVITEDAPDVVVLDLGLPDVDGVEVIRQVRRFSEIPIIVLSARHESDDKVEALDVGADDYVTKPFGMAELLARVRVAVRRHAPTDAHPPSVATADFTLDFGERRATRDGTAVRLTPTEWSLLEALAARPGHLVSQAELLHAVWGPGYAKEAHYLRVYAAQLRRKLEPEPSRPRYLLTEPGQGYRLRLPD</sequence>
<gene>
    <name evidence="6" type="ORF">P4R38_13730</name>
</gene>
<dbReference type="SMART" id="SM00862">
    <property type="entry name" value="Trans_reg_C"/>
    <property type="match status" value="1"/>
</dbReference>
<name>A0ABT6C8Q5_9MICO</name>
<keyword evidence="1 3" id="KW-0238">DNA-binding</keyword>
<organism evidence="6 7">
    <name type="scientific">Luteipulveratus flavus</name>
    <dbReference type="NCBI Taxonomy" id="3031728"/>
    <lineage>
        <taxon>Bacteria</taxon>
        <taxon>Bacillati</taxon>
        <taxon>Actinomycetota</taxon>
        <taxon>Actinomycetes</taxon>
        <taxon>Micrococcales</taxon>
        <taxon>Dermacoccaceae</taxon>
        <taxon>Luteipulveratus</taxon>
    </lineage>
</organism>
<reference evidence="6 7" key="1">
    <citation type="submission" date="2023-03" db="EMBL/GenBank/DDBJ databases">
        <title>YIM 133296 draft genome.</title>
        <authorList>
            <person name="Xiong L."/>
        </authorList>
    </citation>
    <scope>NUCLEOTIDE SEQUENCE [LARGE SCALE GENOMIC DNA]</scope>
    <source>
        <strain evidence="6 7">YIM 133296</strain>
    </source>
</reference>
<dbReference type="InterPro" id="IPR011006">
    <property type="entry name" value="CheY-like_superfamily"/>
</dbReference>
<dbReference type="Pfam" id="PF00486">
    <property type="entry name" value="Trans_reg_C"/>
    <property type="match status" value="1"/>
</dbReference>
<dbReference type="Proteomes" id="UP001528912">
    <property type="component" value="Unassembled WGS sequence"/>
</dbReference>
<evidence type="ECO:0000256" key="3">
    <source>
        <dbReference type="PROSITE-ProRule" id="PRU01091"/>
    </source>
</evidence>
<evidence type="ECO:0000313" key="6">
    <source>
        <dbReference type="EMBL" id="MDF8265308.1"/>
    </source>
</evidence>
<keyword evidence="7" id="KW-1185">Reference proteome</keyword>
<dbReference type="InterPro" id="IPR001867">
    <property type="entry name" value="OmpR/PhoB-type_DNA-bd"/>
</dbReference>
<dbReference type="RefSeq" id="WP_277192624.1">
    <property type="nucleotide sequence ID" value="NZ_JAROAV010000033.1"/>
</dbReference>
<dbReference type="Gene3D" id="3.40.50.2300">
    <property type="match status" value="1"/>
</dbReference>
<evidence type="ECO:0000313" key="7">
    <source>
        <dbReference type="Proteomes" id="UP001528912"/>
    </source>
</evidence>
<feature type="modified residue" description="4-aspartylphosphate" evidence="2">
    <location>
        <position position="52"/>
    </location>
</feature>
<dbReference type="PANTHER" id="PTHR48111">
    <property type="entry name" value="REGULATOR OF RPOS"/>
    <property type="match status" value="1"/>
</dbReference>
<dbReference type="InterPro" id="IPR039420">
    <property type="entry name" value="WalR-like"/>
</dbReference>
<dbReference type="Gene3D" id="6.10.250.690">
    <property type="match status" value="1"/>
</dbReference>
<evidence type="ECO:0000256" key="1">
    <source>
        <dbReference type="ARBA" id="ARBA00023125"/>
    </source>
</evidence>
<dbReference type="InterPro" id="IPR036388">
    <property type="entry name" value="WH-like_DNA-bd_sf"/>
</dbReference>
<feature type="domain" description="Response regulatory" evidence="4">
    <location>
        <begin position="3"/>
        <end position="116"/>
    </location>
</feature>
<dbReference type="InterPro" id="IPR001789">
    <property type="entry name" value="Sig_transdc_resp-reg_receiver"/>
</dbReference>
<evidence type="ECO:0000256" key="2">
    <source>
        <dbReference type="PROSITE-ProRule" id="PRU00169"/>
    </source>
</evidence>
<evidence type="ECO:0000259" key="4">
    <source>
        <dbReference type="PROSITE" id="PS50110"/>
    </source>
</evidence>
<dbReference type="Pfam" id="PF00072">
    <property type="entry name" value="Response_reg"/>
    <property type="match status" value="1"/>
</dbReference>
<protein>
    <submittedName>
        <fullName evidence="6">Response regulator transcription factor</fullName>
    </submittedName>
</protein>
<dbReference type="CDD" id="cd00383">
    <property type="entry name" value="trans_reg_C"/>
    <property type="match status" value="1"/>
</dbReference>
<evidence type="ECO:0000259" key="5">
    <source>
        <dbReference type="PROSITE" id="PS51755"/>
    </source>
</evidence>
<dbReference type="EMBL" id="JAROAV010000033">
    <property type="protein sequence ID" value="MDF8265308.1"/>
    <property type="molecule type" value="Genomic_DNA"/>
</dbReference>
<dbReference type="PROSITE" id="PS51755">
    <property type="entry name" value="OMPR_PHOB"/>
    <property type="match status" value="1"/>
</dbReference>
<dbReference type="PROSITE" id="PS50110">
    <property type="entry name" value="RESPONSE_REGULATORY"/>
    <property type="match status" value="1"/>
</dbReference>
<dbReference type="PANTHER" id="PTHR48111:SF50">
    <property type="entry name" value="KDP OPERON TRANSCRIPTIONAL REGULATORY PROTEIN KDPE"/>
    <property type="match status" value="1"/>
</dbReference>
<feature type="DNA-binding region" description="OmpR/PhoB-type" evidence="3">
    <location>
        <begin position="126"/>
        <end position="225"/>
    </location>
</feature>
<dbReference type="Gene3D" id="1.10.10.10">
    <property type="entry name" value="Winged helix-like DNA-binding domain superfamily/Winged helix DNA-binding domain"/>
    <property type="match status" value="1"/>
</dbReference>
<feature type="domain" description="OmpR/PhoB-type" evidence="5">
    <location>
        <begin position="126"/>
        <end position="225"/>
    </location>
</feature>
<comment type="caution">
    <text evidence="6">The sequence shown here is derived from an EMBL/GenBank/DDBJ whole genome shotgun (WGS) entry which is preliminary data.</text>
</comment>
<proteinExistence type="predicted"/>